<dbReference type="Gene3D" id="3.30.710.10">
    <property type="entry name" value="Potassium Channel Kv1.1, Chain A"/>
    <property type="match status" value="2"/>
</dbReference>
<feature type="region of interest" description="Disordered" evidence="2">
    <location>
        <begin position="1"/>
        <end position="63"/>
    </location>
</feature>
<accession>D8LSA5</accession>
<dbReference type="OrthoDB" id="8068875at2759"/>
<proteinExistence type="predicted"/>
<dbReference type="STRING" id="2880.D8LSA5"/>
<feature type="repeat" description="RCC1" evidence="1">
    <location>
        <begin position="422"/>
        <end position="472"/>
    </location>
</feature>
<dbReference type="SUPFAM" id="SSF50985">
    <property type="entry name" value="RCC1/BLIP-II"/>
    <property type="match status" value="2"/>
</dbReference>
<dbReference type="InterPro" id="IPR051553">
    <property type="entry name" value="Ran_GTPase-activating"/>
</dbReference>
<evidence type="ECO:0000256" key="1">
    <source>
        <dbReference type="PROSITE-ProRule" id="PRU00235"/>
    </source>
</evidence>
<evidence type="ECO:0000259" key="3">
    <source>
        <dbReference type="PROSITE" id="PS50097"/>
    </source>
</evidence>
<sequence>MSLYAWGKNNYGQLGVKREPAPSSSSRHQPRQGHQEEEQQVQPAEARCPPKLGSERAGQGQEPVGVEVDGESFVAAAAGEHHTLVVTQYGDVLTFGRGKEGQLGHGEASRLDMADSPRKVESLSNVTATGVACGAFHSLAVTSSGALYEWGLIHTDPDWTAEKEATDADLLALAGPSQGHVNPAHRLSSVVADSARRWLSATDDTENSERDDSSSAEDNNSMDEETRIMQKRMLERLPTRSRQPVPRLATSLRGLRVTSISAGYAHSVAVTDQGRAFSSGQNDRGQILQLGLAHRIHSGIFREVVGMAGRFFLELGLEAASTKLAPTHNPLLSDVGGGVVSVSAGANHSVCAMASGLVMSWGASEYCQQGCAVVAGADLMRHTSSSGGGYFRVPRAVNGLVGTHIVSVHCGSNFTLAVDRNGLTHSFGWNEGDALGRGWEGGYDPAPGRIPSIPRVVSVAAGSRHGVAVTAEGPAVGRHLRPLIGAADSADVELVTPDATSRGEPGVPAHMSVISARCPYLMGHIEAARKSTSASAAADTNENGADNDGDASKRVVLCLEHASAETVPLLARYLYADELPSDATSGKTLEALARLANELLLPRLEGLSVQKLPYYLRRRYVLRTPNTTLPVSGAFDVPQSTFVNDLGRLAGWSNRSDMLLVLPAWGWEFPCHRAVLCASPWWHALLEGGFREGGGDKVDLSGLLLEGVTRTEALEVAIRHVYSNSRFSVVDLDPEVVMEVVIIAEFMVLSSLTSACQCELGRYVDEDNAPQLARFANRYRLLKLETRCQELLLSSSSSTTTTTMTTQ</sequence>
<dbReference type="PANTHER" id="PTHR45982:SF1">
    <property type="entry name" value="REGULATOR OF CHROMOSOME CONDENSATION"/>
    <property type="match status" value="1"/>
</dbReference>
<dbReference type="PRINTS" id="PR00633">
    <property type="entry name" value="RCCNDNSATION"/>
</dbReference>
<dbReference type="Gene3D" id="2.130.10.30">
    <property type="entry name" value="Regulator of chromosome condensation 1/beta-lactamase-inhibitor protein II"/>
    <property type="match status" value="2"/>
</dbReference>
<feature type="domain" description="BTB" evidence="3">
    <location>
        <begin position="656"/>
        <end position="724"/>
    </location>
</feature>
<dbReference type="PROSITE" id="PS50097">
    <property type="entry name" value="BTB"/>
    <property type="match status" value="1"/>
</dbReference>
<name>D8LSA5_ECTSI</name>
<dbReference type="SUPFAM" id="SSF54695">
    <property type="entry name" value="POZ domain"/>
    <property type="match status" value="1"/>
</dbReference>
<dbReference type="eggNOG" id="KOG1426">
    <property type="taxonomic scope" value="Eukaryota"/>
</dbReference>
<gene>
    <name evidence="4" type="ORF">Esi_0070_0127</name>
</gene>
<dbReference type="AlphaFoldDB" id="D8LSA5"/>
<feature type="region of interest" description="Disordered" evidence="2">
    <location>
        <begin position="200"/>
        <end position="224"/>
    </location>
</feature>
<dbReference type="PROSITE" id="PS50012">
    <property type="entry name" value="RCC1_3"/>
    <property type="match status" value="4"/>
</dbReference>
<dbReference type="InterPro" id="IPR009091">
    <property type="entry name" value="RCC1/BLIP-II"/>
</dbReference>
<reference evidence="4 5" key="1">
    <citation type="journal article" date="2010" name="Nature">
        <title>The Ectocarpus genome and the independent evolution of multicellularity in brown algae.</title>
        <authorList>
            <person name="Cock J.M."/>
            <person name="Sterck L."/>
            <person name="Rouze P."/>
            <person name="Scornet D."/>
            <person name="Allen A.E."/>
            <person name="Amoutzias G."/>
            <person name="Anthouard V."/>
            <person name="Artiguenave F."/>
            <person name="Aury J.M."/>
            <person name="Badger J.H."/>
            <person name="Beszteri B."/>
            <person name="Billiau K."/>
            <person name="Bonnet E."/>
            <person name="Bothwell J.H."/>
            <person name="Bowler C."/>
            <person name="Boyen C."/>
            <person name="Brownlee C."/>
            <person name="Carrano C.J."/>
            <person name="Charrier B."/>
            <person name="Cho G.Y."/>
            <person name="Coelho S.M."/>
            <person name="Collen J."/>
            <person name="Corre E."/>
            <person name="Da Silva C."/>
            <person name="Delage L."/>
            <person name="Delaroque N."/>
            <person name="Dittami S.M."/>
            <person name="Doulbeau S."/>
            <person name="Elias M."/>
            <person name="Farnham G."/>
            <person name="Gachon C.M."/>
            <person name="Gschloessl B."/>
            <person name="Heesch S."/>
            <person name="Jabbari K."/>
            <person name="Jubin C."/>
            <person name="Kawai H."/>
            <person name="Kimura K."/>
            <person name="Kloareg B."/>
            <person name="Kupper F.C."/>
            <person name="Lang D."/>
            <person name="Le Bail A."/>
            <person name="Leblanc C."/>
            <person name="Lerouge P."/>
            <person name="Lohr M."/>
            <person name="Lopez P.J."/>
            <person name="Martens C."/>
            <person name="Maumus F."/>
            <person name="Michel G."/>
            <person name="Miranda-Saavedra D."/>
            <person name="Morales J."/>
            <person name="Moreau H."/>
            <person name="Motomura T."/>
            <person name="Nagasato C."/>
            <person name="Napoli C.A."/>
            <person name="Nelson D.R."/>
            <person name="Nyvall-Collen P."/>
            <person name="Peters A.F."/>
            <person name="Pommier C."/>
            <person name="Potin P."/>
            <person name="Poulain J."/>
            <person name="Quesneville H."/>
            <person name="Read B."/>
            <person name="Rensing S.A."/>
            <person name="Ritter A."/>
            <person name="Rousvoal S."/>
            <person name="Samanta M."/>
            <person name="Samson G."/>
            <person name="Schroeder D.C."/>
            <person name="Segurens B."/>
            <person name="Strittmatter M."/>
            <person name="Tonon T."/>
            <person name="Tregear J.W."/>
            <person name="Valentin K."/>
            <person name="von Dassow P."/>
            <person name="Yamagishi T."/>
            <person name="Van de Peer Y."/>
            <person name="Wincker P."/>
        </authorList>
    </citation>
    <scope>NUCLEOTIDE SEQUENCE [LARGE SCALE GENOMIC DNA]</scope>
    <source>
        <strain evidence="5">Ec32 / CCAP1310/4</strain>
    </source>
</reference>
<dbReference type="InterPro" id="IPR000408">
    <property type="entry name" value="Reg_chr_condens"/>
</dbReference>
<evidence type="ECO:0000313" key="5">
    <source>
        <dbReference type="Proteomes" id="UP000002630"/>
    </source>
</evidence>
<feature type="repeat" description="RCC1" evidence="1">
    <location>
        <begin position="1"/>
        <end position="89"/>
    </location>
</feature>
<dbReference type="Pfam" id="PF00415">
    <property type="entry name" value="RCC1"/>
    <property type="match status" value="3"/>
</dbReference>
<dbReference type="GO" id="GO:0005085">
    <property type="term" value="F:guanyl-nucleotide exchange factor activity"/>
    <property type="evidence" value="ECO:0007669"/>
    <property type="project" value="TreeGrafter"/>
</dbReference>
<feature type="repeat" description="RCC1" evidence="1">
    <location>
        <begin position="90"/>
        <end position="144"/>
    </location>
</feature>
<organism evidence="4 5">
    <name type="scientific">Ectocarpus siliculosus</name>
    <name type="common">Brown alga</name>
    <name type="synonym">Conferva siliculosa</name>
    <dbReference type="NCBI Taxonomy" id="2880"/>
    <lineage>
        <taxon>Eukaryota</taxon>
        <taxon>Sar</taxon>
        <taxon>Stramenopiles</taxon>
        <taxon>Ochrophyta</taxon>
        <taxon>PX clade</taxon>
        <taxon>Phaeophyceae</taxon>
        <taxon>Ectocarpales</taxon>
        <taxon>Ectocarpaceae</taxon>
        <taxon>Ectocarpus</taxon>
    </lineage>
</organism>
<dbReference type="PROSITE" id="PS00626">
    <property type="entry name" value="RCC1_2"/>
    <property type="match status" value="2"/>
</dbReference>
<dbReference type="InParanoid" id="D8LSA5"/>
<dbReference type="CDD" id="cd18186">
    <property type="entry name" value="BTB_POZ_ZBTB_KLHL-like"/>
    <property type="match status" value="1"/>
</dbReference>
<evidence type="ECO:0000313" key="4">
    <source>
        <dbReference type="EMBL" id="CBN75162.1"/>
    </source>
</evidence>
<dbReference type="EMBL" id="FN649751">
    <property type="protein sequence ID" value="CBN75162.1"/>
    <property type="molecule type" value="Genomic_DNA"/>
</dbReference>
<keyword evidence="5" id="KW-1185">Reference proteome</keyword>
<dbReference type="InterPro" id="IPR000210">
    <property type="entry name" value="BTB/POZ_dom"/>
</dbReference>
<evidence type="ECO:0000256" key="2">
    <source>
        <dbReference type="SAM" id="MobiDB-lite"/>
    </source>
</evidence>
<dbReference type="EMBL" id="FN648927">
    <property type="protein sequence ID" value="CBN75162.1"/>
    <property type="molecule type" value="Genomic_DNA"/>
</dbReference>
<dbReference type="InterPro" id="IPR011333">
    <property type="entry name" value="SKP1/BTB/POZ_sf"/>
</dbReference>
<dbReference type="Pfam" id="PF13540">
    <property type="entry name" value="RCC1_2"/>
    <property type="match status" value="2"/>
</dbReference>
<protein>
    <recommendedName>
        <fullName evidence="3">BTB domain-containing protein</fullName>
    </recommendedName>
</protein>
<dbReference type="Proteomes" id="UP000002630">
    <property type="component" value="Linkage Group LG26"/>
</dbReference>
<dbReference type="GO" id="GO:0005737">
    <property type="term" value="C:cytoplasm"/>
    <property type="evidence" value="ECO:0007669"/>
    <property type="project" value="TreeGrafter"/>
</dbReference>
<dbReference type="PANTHER" id="PTHR45982">
    <property type="entry name" value="REGULATOR OF CHROMOSOME CONDENSATION"/>
    <property type="match status" value="1"/>
</dbReference>
<feature type="repeat" description="RCC1" evidence="1">
    <location>
        <begin position="356"/>
        <end position="421"/>
    </location>
</feature>